<evidence type="ECO:0000313" key="5">
    <source>
        <dbReference type="EMBL" id="WDF81499.1"/>
    </source>
</evidence>
<accession>A0ABY7WNW8</accession>
<dbReference type="PANTHER" id="PTHR13799">
    <property type="entry name" value="NGG1 INTERACTING FACTOR 3"/>
    <property type="match status" value="1"/>
</dbReference>
<keyword evidence="4" id="KW-0479">Metal-binding</keyword>
<proteinExistence type="inferred from homology"/>
<dbReference type="InterPro" id="IPR036069">
    <property type="entry name" value="DUF34/NIF3_sf"/>
</dbReference>
<dbReference type="NCBIfam" id="TIGR00486">
    <property type="entry name" value="YbgI_SA1388"/>
    <property type="match status" value="1"/>
</dbReference>
<comment type="similarity">
    <text evidence="1">Belongs to the GTP cyclohydrolase I type 2/NIF3 family.</text>
</comment>
<dbReference type="Pfam" id="PF01784">
    <property type="entry name" value="DUF34_NIF3"/>
    <property type="match status" value="1"/>
</dbReference>
<dbReference type="InterPro" id="IPR002678">
    <property type="entry name" value="DUF34/NIF3"/>
</dbReference>
<dbReference type="SUPFAM" id="SSF102705">
    <property type="entry name" value="NIF3 (NGG1p interacting factor 3)-like"/>
    <property type="match status" value="1"/>
</dbReference>
<evidence type="ECO:0000256" key="4">
    <source>
        <dbReference type="ARBA" id="ARBA00022723"/>
    </source>
</evidence>
<protein>
    <recommendedName>
        <fullName evidence="3">GTP cyclohydrolase 1 type 2 homolog</fullName>
    </recommendedName>
</protein>
<reference evidence="5 6" key="1">
    <citation type="submission" date="2023-02" db="EMBL/GenBank/DDBJ databases">
        <title>Genome sequence of Lacticaseibacillus sp. KACC 23028.</title>
        <authorList>
            <person name="Kim S."/>
            <person name="Heo J."/>
            <person name="Kwon S.-W."/>
        </authorList>
    </citation>
    <scope>NUCLEOTIDE SEQUENCE [LARGE SCALE GENOMIC DNA]</scope>
    <source>
        <strain evidence="5 6">KACC 23028</strain>
    </source>
</reference>
<evidence type="ECO:0000313" key="6">
    <source>
        <dbReference type="Proteomes" id="UP001220377"/>
    </source>
</evidence>
<dbReference type="EMBL" id="CP117884">
    <property type="protein sequence ID" value="WDF81499.1"/>
    <property type="molecule type" value="Genomic_DNA"/>
</dbReference>
<evidence type="ECO:0000256" key="3">
    <source>
        <dbReference type="ARBA" id="ARBA00022112"/>
    </source>
</evidence>
<dbReference type="Proteomes" id="UP001220377">
    <property type="component" value="Chromosome"/>
</dbReference>
<dbReference type="PANTHER" id="PTHR13799:SF14">
    <property type="entry name" value="GTP CYCLOHYDROLASE 1 TYPE 2 HOMOLOG"/>
    <property type="match status" value="1"/>
</dbReference>
<dbReference type="RefSeq" id="WP_274258318.1">
    <property type="nucleotide sequence ID" value="NZ_CP117884.1"/>
</dbReference>
<evidence type="ECO:0000256" key="2">
    <source>
        <dbReference type="ARBA" id="ARBA00011643"/>
    </source>
</evidence>
<evidence type="ECO:0000256" key="1">
    <source>
        <dbReference type="ARBA" id="ARBA00006964"/>
    </source>
</evidence>
<comment type="subunit">
    <text evidence="2">Homohexamer.</text>
</comment>
<organism evidence="5 6">
    <name type="scientific">Lacticaseibacillus pabuli</name>
    <dbReference type="NCBI Taxonomy" id="3025672"/>
    <lineage>
        <taxon>Bacteria</taxon>
        <taxon>Bacillati</taxon>
        <taxon>Bacillota</taxon>
        <taxon>Bacilli</taxon>
        <taxon>Lactobacillales</taxon>
        <taxon>Lactobacillaceae</taxon>
        <taxon>Lacticaseibacillus</taxon>
    </lineage>
</organism>
<keyword evidence="6" id="KW-1185">Reference proteome</keyword>
<gene>
    <name evidence="5" type="ORF">PQ472_06045</name>
</gene>
<name>A0ABY7WNW8_9LACO</name>
<dbReference type="Gene3D" id="3.40.1390.30">
    <property type="entry name" value="NIF3 (NGG1p interacting factor 3)-like"/>
    <property type="match status" value="2"/>
</dbReference>
<sequence length="265" mass="29308">MQTNGQAIIDRFEQYAPRSLAVEGDPIGVQIGDPKQTVKRVLVTLDVRPETVQEAIDAHCDMIFAHHPAVFVPAKNLDYTTPQNAMYATIIKHDILVYGAHTNLDNAQPGMNDWLASQLGLQQVTKLHSHDELDGMGRIGQLNRPQSLQSFIDDVKDDFELTGLRVIARRLDREISTVAVLGGSAQGEYRAAQAAGADVYVTGDVSYHIGHDMLAADMPVLDVGHHVEQVMKGKVTNLLKQWAQDNNWDVEIIASKLNTDPFTFM</sequence>